<evidence type="ECO:0000256" key="3">
    <source>
        <dbReference type="ARBA" id="ARBA00022679"/>
    </source>
</evidence>
<feature type="transmembrane region" description="Helical" evidence="10">
    <location>
        <begin position="236"/>
        <end position="253"/>
    </location>
</feature>
<feature type="transmembrane region" description="Helical" evidence="10">
    <location>
        <begin position="110"/>
        <end position="133"/>
    </location>
</feature>
<gene>
    <name evidence="11" type="ORF">BIW11_05062</name>
</gene>
<evidence type="ECO:0000256" key="6">
    <source>
        <dbReference type="ARBA" id="ARBA00022989"/>
    </source>
</evidence>
<proteinExistence type="inferred from homology"/>
<dbReference type="GO" id="GO:0042761">
    <property type="term" value="P:very long-chain fatty acid biosynthetic process"/>
    <property type="evidence" value="ECO:0007669"/>
    <property type="project" value="TreeGrafter"/>
</dbReference>
<keyword evidence="12" id="KW-1185">Reference proteome</keyword>
<evidence type="ECO:0000256" key="8">
    <source>
        <dbReference type="ARBA" id="ARBA00023136"/>
    </source>
</evidence>
<feature type="transmembrane region" description="Helical" evidence="10">
    <location>
        <begin position="69"/>
        <end position="90"/>
    </location>
</feature>
<dbReference type="EC" id="2.3.1.199" evidence="10"/>
<dbReference type="GO" id="GO:0009922">
    <property type="term" value="F:fatty acid elongase activity"/>
    <property type="evidence" value="ECO:0007669"/>
    <property type="project" value="UniProtKB-EC"/>
</dbReference>
<keyword evidence="4 10" id="KW-0812">Transmembrane</keyword>
<comment type="catalytic activity">
    <reaction evidence="10">
        <text>a very-long-chain acyl-CoA + malonyl-CoA + H(+) = a very-long-chain 3-oxoacyl-CoA + CO2 + CoA</text>
        <dbReference type="Rhea" id="RHEA:32727"/>
        <dbReference type="ChEBI" id="CHEBI:15378"/>
        <dbReference type="ChEBI" id="CHEBI:16526"/>
        <dbReference type="ChEBI" id="CHEBI:57287"/>
        <dbReference type="ChEBI" id="CHEBI:57384"/>
        <dbReference type="ChEBI" id="CHEBI:90725"/>
        <dbReference type="ChEBI" id="CHEBI:90736"/>
        <dbReference type="EC" id="2.3.1.199"/>
    </reaction>
</comment>
<name>A0A1V9Y3Y9_9ACAR</name>
<feature type="transmembrane region" description="Helical" evidence="10">
    <location>
        <begin position="140"/>
        <end position="161"/>
    </location>
</feature>
<dbReference type="GO" id="GO:0034626">
    <property type="term" value="P:fatty acid elongation, polyunsaturated fatty acid"/>
    <property type="evidence" value="ECO:0007669"/>
    <property type="project" value="TreeGrafter"/>
</dbReference>
<dbReference type="GO" id="GO:0005789">
    <property type="term" value="C:endoplasmic reticulum membrane"/>
    <property type="evidence" value="ECO:0007669"/>
    <property type="project" value="TreeGrafter"/>
</dbReference>
<keyword evidence="3 10" id="KW-0808">Transferase</keyword>
<keyword evidence="8 10" id="KW-0472">Membrane</keyword>
<reference evidence="11 12" key="1">
    <citation type="journal article" date="2017" name="Gigascience">
        <title>Draft genome of the honey bee ectoparasitic mite, Tropilaelaps mercedesae, is shaped by the parasitic life history.</title>
        <authorList>
            <person name="Dong X."/>
            <person name="Armstrong S.D."/>
            <person name="Xia D."/>
            <person name="Makepeace B.L."/>
            <person name="Darby A.C."/>
            <person name="Kadowaki T."/>
        </authorList>
    </citation>
    <scope>NUCLEOTIDE SEQUENCE [LARGE SCALE GENOMIC DNA]</scope>
    <source>
        <strain evidence="11">Wuxi-XJTLU</strain>
    </source>
</reference>
<dbReference type="EMBL" id="MNPL01000014">
    <property type="protein sequence ID" value="OQR80423.1"/>
    <property type="molecule type" value="Genomic_DNA"/>
</dbReference>
<evidence type="ECO:0000256" key="1">
    <source>
        <dbReference type="ARBA" id="ARBA00004141"/>
    </source>
</evidence>
<dbReference type="Pfam" id="PF01151">
    <property type="entry name" value="ELO"/>
    <property type="match status" value="1"/>
</dbReference>
<feature type="transmembrane region" description="Helical" evidence="10">
    <location>
        <begin position="28"/>
        <end position="48"/>
    </location>
</feature>
<evidence type="ECO:0000256" key="7">
    <source>
        <dbReference type="ARBA" id="ARBA00023098"/>
    </source>
</evidence>
<dbReference type="InterPro" id="IPR030457">
    <property type="entry name" value="ELO_CS"/>
</dbReference>
<dbReference type="PANTHER" id="PTHR11157:SF69">
    <property type="entry name" value="ELONGATION OF VERY LONG CHAIN FATTY ACIDS PROTEIN 7"/>
    <property type="match status" value="1"/>
</dbReference>
<dbReference type="STRING" id="418985.A0A1V9Y3Y9"/>
<evidence type="ECO:0000313" key="11">
    <source>
        <dbReference type="EMBL" id="OQR80423.1"/>
    </source>
</evidence>
<evidence type="ECO:0000256" key="5">
    <source>
        <dbReference type="ARBA" id="ARBA00022832"/>
    </source>
</evidence>
<comment type="caution">
    <text evidence="11">The sequence shown here is derived from an EMBL/GenBank/DDBJ whole genome shotgun (WGS) entry which is preliminary data.</text>
</comment>
<evidence type="ECO:0000256" key="9">
    <source>
        <dbReference type="ARBA" id="ARBA00023160"/>
    </source>
</evidence>
<protein>
    <recommendedName>
        <fullName evidence="10">Elongation of very long chain fatty acids protein</fullName>
        <ecNumber evidence="10">2.3.1.199</ecNumber>
    </recommendedName>
    <alternativeName>
        <fullName evidence="10">Very-long-chain 3-oxoacyl-CoA synthase</fullName>
    </alternativeName>
</protein>
<dbReference type="InterPro" id="IPR002076">
    <property type="entry name" value="ELO_fam"/>
</dbReference>
<dbReference type="AlphaFoldDB" id="A0A1V9Y3Y9"/>
<feature type="transmembrane region" description="Helical" evidence="10">
    <location>
        <begin position="207"/>
        <end position="224"/>
    </location>
</feature>
<keyword evidence="6 10" id="KW-1133">Transmembrane helix</keyword>
<dbReference type="PROSITE" id="PS01188">
    <property type="entry name" value="ELO"/>
    <property type="match status" value="1"/>
</dbReference>
<dbReference type="GO" id="GO:0019367">
    <property type="term" value="P:fatty acid elongation, saturated fatty acid"/>
    <property type="evidence" value="ECO:0007669"/>
    <property type="project" value="TreeGrafter"/>
</dbReference>
<sequence length="296" mass="34672">MNDMHLIGFPDGRYVFERDPRVSEWVSARPWTLVSIVASYLYMVYIWGPKFMRDRKPYELTLVTRVYNVFQVVASLSFAIRIWTLFYVTMGNSMICTPPDRRTDPLATKFMNVVYFYWWLRVIDFADTLFFILRKRQRQITFLHVFHHVIVVAAAWGSAYFGLTNLLIFTLCLNSVVHSIMYSYYFLSTLGPAVQPYLWWKRHLTKLQIAQFFIMIGHLSVPIWKNCGYPPTIVYAWMGAVGAILLLFVNFYIQSYFRNQRKNSEPASKTLSNYGNGTLAKGDTAQHIVHQHVKAH</sequence>
<dbReference type="GO" id="GO:0034625">
    <property type="term" value="P:fatty acid elongation, monounsaturated fatty acid"/>
    <property type="evidence" value="ECO:0007669"/>
    <property type="project" value="TreeGrafter"/>
</dbReference>
<comment type="similarity">
    <text evidence="10">Belongs to the ELO family.</text>
</comment>
<dbReference type="GO" id="GO:0030148">
    <property type="term" value="P:sphingolipid biosynthetic process"/>
    <property type="evidence" value="ECO:0007669"/>
    <property type="project" value="TreeGrafter"/>
</dbReference>
<keyword evidence="7 10" id="KW-0443">Lipid metabolism</keyword>
<dbReference type="PANTHER" id="PTHR11157">
    <property type="entry name" value="FATTY ACID ACYL TRANSFERASE-RELATED"/>
    <property type="match status" value="1"/>
</dbReference>
<comment type="subcellular location">
    <subcellularLocation>
        <location evidence="1">Membrane</location>
        <topology evidence="1">Multi-pass membrane protein</topology>
    </subcellularLocation>
</comment>
<dbReference type="Proteomes" id="UP000192247">
    <property type="component" value="Unassembled WGS sequence"/>
</dbReference>
<evidence type="ECO:0000256" key="2">
    <source>
        <dbReference type="ARBA" id="ARBA00022516"/>
    </source>
</evidence>
<keyword evidence="5 10" id="KW-0276">Fatty acid metabolism</keyword>
<keyword evidence="2 10" id="KW-0444">Lipid biosynthesis</keyword>
<dbReference type="InParanoid" id="A0A1V9Y3Y9"/>
<evidence type="ECO:0000313" key="12">
    <source>
        <dbReference type="Proteomes" id="UP000192247"/>
    </source>
</evidence>
<organism evidence="11 12">
    <name type="scientific">Tropilaelaps mercedesae</name>
    <dbReference type="NCBI Taxonomy" id="418985"/>
    <lineage>
        <taxon>Eukaryota</taxon>
        <taxon>Metazoa</taxon>
        <taxon>Ecdysozoa</taxon>
        <taxon>Arthropoda</taxon>
        <taxon>Chelicerata</taxon>
        <taxon>Arachnida</taxon>
        <taxon>Acari</taxon>
        <taxon>Parasitiformes</taxon>
        <taxon>Mesostigmata</taxon>
        <taxon>Gamasina</taxon>
        <taxon>Dermanyssoidea</taxon>
        <taxon>Laelapidae</taxon>
        <taxon>Tropilaelaps</taxon>
    </lineage>
</organism>
<accession>A0A1V9Y3Y9</accession>
<evidence type="ECO:0000256" key="4">
    <source>
        <dbReference type="ARBA" id="ARBA00022692"/>
    </source>
</evidence>
<evidence type="ECO:0000256" key="10">
    <source>
        <dbReference type="RuleBase" id="RU361115"/>
    </source>
</evidence>
<dbReference type="OrthoDB" id="434092at2759"/>
<keyword evidence="9 10" id="KW-0275">Fatty acid biosynthesis</keyword>